<dbReference type="InterPro" id="IPR000390">
    <property type="entry name" value="Small_drug/metabolite_transptr"/>
</dbReference>
<comment type="caution">
    <text evidence="8">The sequence shown here is derived from an EMBL/GenBank/DDBJ whole genome shotgun (WGS) entry which is preliminary data.</text>
</comment>
<evidence type="ECO:0000256" key="2">
    <source>
        <dbReference type="ARBA" id="ARBA00022475"/>
    </source>
</evidence>
<evidence type="ECO:0000256" key="1">
    <source>
        <dbReference type="ARBA" id="ARBA00004651"/>
    </source>
</evidence>
<keyword evidence="3 6" id="KW-0812">Transmembrane</keyword>
<reference evidence="8 9" key="1">
    <citation type="submission" date="2022-10" db="EMBL/GenBank/DDBJ databases">
        <title>Comparative genomic analysis of Cohnella hashimotonis sp. nov., isolated from the International Space Station.</title>
        <authorList>
            <person name="Simpson A."/>
            <person name="Venkateswaran K."/>
        </authorList>
    </citation>
    <scope>NUCLEOTIDE SEQUENCE [LARGE SCALE GENOMIC DNA]</scope>
    <source>
        <strain evidence="8 9">DSM 18997</strain>
    </source>
</reference>
<feature type="transmembrane region" description="Helical" evidence="7">
    <location>
        <begin position="58"/>
        <end position="77"/>
    </location>
</feature>
<feature type="transmembrane region" description="Helical" evidence="7">
    <location>
        <begin position="28"/>
        <end position="46"/>
    </location>
</feature>
<evidence type="ECO:0000313" key="8">
    <source>
        <dbReference type="EMBL" id="MDG0794625.1"/>
    </source>
</evidence>
<proteinExistence type="inferred from homology"/>
<dbReference type="Proteomes" id="UP001153387">
    <property type="component" value="Unassembled WGS sequence"/>
</dbReference>
<dbReference type="InterPro" id="IPR045324">
    <property type="entry name" value="Small_multidrug_res"/>
</dbReference>
<dbReference type="Pfam" id="PF00893">
    <property type="entry name" value="Multi_Drug_Res"/>
    <property type="match status" value="1"/>
</dbReference>
<dbReference type="GO" id="GO:0022857">
    <property type="term" value="F:transmembrane transporter activity"/>
    <property type="evidence" value="ECO:0007669"/>
    <property type="project" value="InterPro"/>
</dbReference>
<dbReference type="EMBL" id="JAPDHZ010000006">
    <property type="protein sequence ID" value="MDG0794625.1"/>
    <property type="molecule type" value="Genomic_DNA"/>
</dbReference>
<evidence type="ECO:0000313" key="9">
    <source>
        <dbReference type="Proteomes" id="UP001153387"/>
    </source>
</evidence>
<keyword evidence="9" id="KW-1185">Reference proteome</keyword>
<gene>
    <name evidence="8" type="ORF">OMP38_30120</name>
</gene>
<sequence>MTKYWTLLIAAGVTEVGWVSGLKHASNWWEWLLTAVALAFSFWSLMEVTRVLPIGTAYAAFTGIGAAGTVIGEAVFFEGALNAAKLALVALMIVGIVGLKATSGPKSKSDVEAGGTN</sequence>
<keyword evidence="2" id="KW-1003">Cell membrane</keyword>
<protein>
    <submittedName>
        <fullName evidence="8">Multidrug efflux SMR transporter</fullName>
    </submittedName>
</protein>
<keyword evidence="5 7" id="KW-0472">Membrane</keyword>
<dbReference type="SUPFAM" id="SSF103481">
    <property type="entry name" value="Multidrug resistance efflux transporter EmrE"/>
    <property type="match status" value="1"/>
</dbReference>
<evidence type="ECO:0000256" key="6">
    <source>
        <dbReference type="RuleBase" id="RU003942"/>
    </source>
</evidence>
<accession>A0A9X4KS32</accession>
<dbReference type="InterPro" id="IPR037185">
    <property type="entry name" value="EmrE-like"/>
</dbReference>
<evidence type="ECO:0000256" key="5">
    <source>
        <dbReference type="ARBA" id="ARBA00023136"/>
    </source>
</evidence>
<dbReference type="Gene3D" id="1.10.3730.20">
    <property type="match status" value="1"/>
</dbReference>
<evidence type="ECO:0000256" key="4">
    <source>
        <dbReference type="ARBA" id="ARBA00022989"/>
    </source>
</evidence>
<feature type="transmembrane region" description="Helical" evidence="7">
    <location>
        <begin position="83"/>
        <end position="99"/>
    </location>
</feature>
<organism evidence="8 9">
    <name type="scientific">Cohnella ginsengisoli</name>
    <dbReference type="NCBI Taxonomy" id="425004"/>
    <lineage>
        <taxon>Bacteria</taxon>
        <taxon>Bacillati</taxon>
        <taxon>Bacillota</taxon>
        <taxon>Bacilli</taxon>
        <taxon>Bacillales</taxon>
        <taxon>Paenibacillaceae</taxon>
        <taxon>Cohnella</taxon>
    </lineage>
</organism>
<dbReference type="PANTHER" id="PTHR30561:SF7">
    <property type="entry name" value="GUANIDINIUM EFFLUX SYSTEM SUBUNIT GDNC-RELATED"/>
    <property type="match status" value="1"/>
</dbReference>
<comment type="similarity">
    <text evidence="6">Belongs to the drug/metabolite transporter (DMT) superfamily. Small multidrug resistance (SMR) (TC 2.A.7.1) family.</text>
</comment>
<name>A0A9X4KS32_9BACL</name>
<evidence type="ECO:0000256" key="7">
    <source>
        <dbReference type="SAM" id="Phobius"/>
    </source>
</evidence>
<dbReference type="RefSeq" id="WP_277568354.1">
    <property type="nucleotide sequence ID" value="NZ_JAPDHZ010000006.1"/>
</dbReference>
<evidence type="ECO:0000256" key="3">
    <source>
        <dbReference type="ARBA" id="ARBA00022692"/>
    </source>
</evidence>
<comment type="subcellular location">
    <subcellularLocation>
        <location evidence="1 6">Cell membrane</location>
        <topology evidence="1 6">Multi-pass membrane protein</topology>
    </subcellularLocation>
</comment>
<dbReference type="GO" id="GO:0005886">
    <property type="term" value="C:plasma membrane"/>
    <property type="evidence" value="ECO:0007669"/>
    <property type="project" value="UniProtKB-SubCell"/>
</dbReference>
<dbReference type="AlphaFoldDB" id="A0A9X4KS32"/>
<keyword evidence="4 7" id="KW-1133">Transmembrane helix</keyword>
<dbReference type="PANTHER" id="PTHR30561">
    <property type="entry name" value="SMR FAMILY PROTON-DEPENDENT DRUG EFFLUX TRANSPORTER SUGE"/>
    <property type="match status" value="1"/>
</dbReference>